<dbReference type="EMBL" id="CP017813">
    <property type="protein sequence ID" value="APJ38748.1"/>
    <property type="molecule type" value="Genomic_DNA"/>
</dbReference>
<evidence type="ECO:0000313" key="6">
    <source>
        <dbReference type="EMBL" id="APJ38748.1"/>
    </source>
</evidence>
<dbReference type="EMBL" id="CP017813">
    <property type="protein sequence ID" value="APJ38089.1"/>
    <property type="molecule type" value="Genomic_DNA"/>
</dbReference>
<protein>
    <submittedName>
        <fullName evidence="6">GntR family transcriptional regulator</fullName>
    </submittedName>
</protein>
<reference evidence="6" key="1">
    <citation type="submission" date="2016-10" db="EMBL/GenBank/DDBJ databases">
        <authorList>
            <person name="de Groot N.N."/>
        </authorList>
    </citation>
    <scope>NUCLEOTIDE SEQUENCE [LARGE SCALE GENOMIC DNA]</scope>
    <source>
        <strain evidence="6">B359_6</strain>
    </source>
</reference>
<dbReference type="SUPFAM" id="SSF46785">
    <property type="entry name" value="Winged helix' DNA-binding domain"/>
    <property type="match status" value="1"/>
</dbReference>
<organism evidence="6 8">
    <name type="scientific">Mycoplasmopsis pullorum</name>
    <dbReference type="NCBI Taxonomy" id="48003"/>
    <lineage>
        <taxon>Bacteria</taxon>
        <taxon>Bacillati</taxon>
        <taxon>Mycoplasmatota</taxon>
        <taxon>Mycoplasmoidales</taxon>
        <taxon>Metamycoplasmataceae</taxon>
        <taxon>Mycoplasmopsis</taxon>
    </lineage>
</organism>
<dbReference type="Proteomes" id="UP000184322">
    <property type="component" value="Chromosome"/>
</dbReference>
<dbReference type="GO" id="GO:0003677">
    <property type="term" value="F:DNA binding"/>
    <property type="evidence" value="ECO:0007669"/>
    <property type="project" value="UniProtKB-KW"/>
</dbReference>
<evidence type="ECO:0000313" key="8">
    <source>
        <dbReference type="Proteomes" id="UP000184322"/>
    </source>
</evidence>
<sequence length="237" mass="27973">MNFQVVKYSKIKYNNKIMSKEIKKTQIVIDYLMDLIKTKKVPTNRIMPSEHALMAKFDCSRSVVISAYNKLESLGAVYSISKRGHFVAENFHNLIKPLGYMLGADSERGWEIQTDQLPEWTVEDNIIFIQGFRFFEKEYFLNQEMIAKSEIYLSKKYLRDDQVPNLNQPLLDLLNDQNGISNIVYKLKYEKIKLYDRDELVVVYFFGYDDESISIAGKYFIKPENFIFFHQEFSAKQ</sequence>
<evidence type="ECO:0000313" key="7">
    <source>
        <dbReference type="EMBL" id="APJ38799.1"/>
    </source>
</evidence>
<evidence type="ECO:0000256" key="3">
    <source>
        <dbReference type="ARBA" id="ARBA00023163"/>
    </source>
</evidence>
<keyword evidence="8" id="KW-1185">Reference proteome</keyword>
<evidence type="ECO:0000313" key="5">
    <source>
        <dbReference type="EMBL" id="APJ38089.1"/>
    </source>
</evidence>
<accession>A0A1L4FT25</accession>
<dbReference type="Pfam" id="PF00392">
    <property type="entry name" value="GntR"/>
    <property type="match status" value="1"/>
</dbReference>
<gene>
    <name evidence="5" type="ORF">BLA55_00035</name>
    <name evidence="6" type="ORF">BLA55_03750</name>
    <name evidence="7" type="ORF">BLA55_04035</name>
</gene>
<dbReference type="InterPro" id="IPR036388">
    <property type="entry name" value="WH-like_DNA-bd_sf"/>
</dbReference>
<dbReference type="AlphaFoldDB" id="A0A1L4FT25"/>
<dbReference type="KEGG" id="mpul:BLA55_00035"/>
<dbReference type="KEGG" id="mpul:BLA55_04035"/>
<dbReference type="PROSITE" id="PS50949">
    <property type="entry name" value="HTH_GNTR"/>
    <property type="match status" value="1"/>
</dbReference>
<evidence type="ECO:0000259" key="4">
    <source>
        <dbReference type="PROSITE" id="PS50949"/>
    </source>
</evidence>
<dbReference type="EMBL" id="CP017813">
    <property type="protein sequence ID" value="APJ38799.1"/>
    <property type="molecule type" value="Genomic_DNA"/>
</dbReference>
<dbReference type="STRING" id="48003.BLA55_00035"/>
<dbReference type="GO" id="GO:0003700">
    <property type="term" value="F:DNA-binding transcription factor activity"/>
    <property type="evidence" value="ECO:0007669"/>
    <property type="project" value="InterPro"/>
</dbReference>
<evidence type="ECO:0000256" key="2">
    <source>
        <dbReference type="ARBA" id="ARBA00023125"/>
    </source>
</evidence>
<dbReference type="CDD" id="cd07377">
    <property type="entry name" value="WHTH_GntR"/>
    <property type="match status" value="1"/>
</dbReference>
<keyword evidence="3" id="KW-0804">Transcription</keyword>
<dbReference type="InterPro" id="IPR000524">
    <property type="entry name" value="Tscrpt_reg_HTH_GntR"/>
</dbReference>
<dbReference type="KEGG" id="mpul:BLA55_03750"/>
<proteinExistence type="predicted"/>
<keyword evidence="2" id="KW-0238">DNA-binding</keyword>
<dbReference type="SMART" id="SM00345">
    <property type="entry name" value="HTH_GNTR"/>
    <property type="match status" value="1"/>
</dbReference>
<dbReference type="Gene3D" id="1.10.10.10">
    <property type="entry name" value="Winged helix-like DNA-binding domain superfamily/Winged helix DNA-binding domain"/>
    <property type="match status" value="1"/>
</dbReference>
<keyword evidence="1" id="KW-0805">Transcription regulation</keyword>
<feature type="domain" description="HTH gntR-type" evidence="4">
    <location>
        <begin position="22"/>
        <end position="90"/>
    </location>
</feature>
<name>A0A1L4FT25_9BACT</name>
<dbReference type="InterPro" id="IPR036390">
    <property type="entry name" value="WH_DNA-bd_sf"/>
</dbReference>
<reference evidence="8" key="2">
    <citation type="submission" date="2016-10" db="EMBL/GenBank/DDBJ databases">
        <authorList>
            <person name="Beylefeld A."/>
            <person name="Abolnik C."/>
        </authorList>
    </citation>
    <scope>NUCLEOTIDE SEQUENCE [LARGE SCALE GENOMIC DNA]</scope>
    <source>
        <strain evidence="8">B359_6</strain>
    </source>
</reference>
<evidence type="ECO:0000256" key="1">
    <source>
        <dbReference type="ARBA" id="ARBA00023015"/>
    </source>
</evidence>